<evidence type="ECO:0000256" key="3">
    <source>
        <dbReference type="ARBA" id="ARBA00022448"/>
    </source>
</evidence>
<proteinExistence type="inferred from homology"/>
<dbReference type="InterPro" id="IPR000522">
    <property type="entry name" value="ABC_transptr_permease_BtuC"/>
</dbReference>
<evidence type="ECO:0000256" key="2">
    <source>
        <dbReference type="ARBA" id="ARBA00007935"/>
    </source>
</evidence>
<keyword evidence="4" id="KW-1003">Cell membrane</keyword>
<gene>
    <name evidence="9" type="ORF">JCM19239_7277</name>
</gene>
<feature type="transmembrane region" description="Helical" evidence="8">
    <location>
        <begin position="244"/>
        <end position="270"/>
    </location>
</feature>
<evidence type="ECO:0000256" key="8">
    <source>
        <dbReference type="SAM" id="Phobius"/>
    </source>
</evidence>
<evidence type="ECO:0000256" key="1">
    <source>
        <dbReference type="ARBA" id="ARBA00004651"/>
    </source>
</evidence>
<dbReference type="CDD" id="cd06550">
    <property type="entry name" value="TM_ABC_iron-siderophores_like"/>
    <property type="match status" value="1"/>
</dbReference>
<feature type="transmembrane region" description="Helical" evidence="8">
    <location>
        <begin position="156"/>
        <end position="176"/>
    </location>
</feature>
<protein>
    <submittedName>
        <fullName evidence="9">Ferrichrome transport system permease protein FhuB</fullName>
    </submittedName>
</protein>
<dbReference type="PANTHER" id="PTHR30472:SF1">
    <property type="entry name" value="FE(3+) DICITRATE TRANSPORT SYSTEM PERMEASE PROTEIN FECC-RELATED"/>
    <property type="match status" value="1"/>
</dbReference>
<feature type="transmembrane region" description="Helical" evidence="8">
    <location>
        <begin position="20"/>
        <end position="38"/>
    </location>
</feature>
<keyword evidence="7 8" id="KW-0472">Membrane</keyword>
<evidence type="ECO:0000256" key="5">
    <source>
        <dbReference type="ARBA" id="ARBA00022692"/>
    </source>
</evidence>
<keyword evidence="3" id="KW-0813">Transport</keyword>
<comment type="caution">
    <text evidence="9">The sequence shown here is derived from an EMBL/GenBank/DDBJ whole genome shotgun (WGS) entry which is preliminary data.</text>
</comment>
<evidence type="ECO:0000313" key="9">
    <source>
        <dbReference type="EMBL" id="GAL24677.1"/>
    </source>
</evidence>
<feature type="transmembrane region" description="Helical" evidence="8">
    <location>
        <begin position="196"/>
        <end position="217"/>
    </location>
</feature>
<feature type="transmembrane region" description="Helical" evidence="8">
    <location>
        <begin position="73"/>
        <end position="91"/>
    </location>
</feature>
<evidence type="ECO:0000256" key="6">
    <source>
        <dbReference type="ARBA" id="ARBA00022989"/>
    </source>
</evidence>
<keyword evidence="6 8" id="KW-1133">Transmembrane helix</keyword>
<feature type="transmembrane region" description="Helical" evidence="8">
    <location>
        <begin position="282"/>
        <end position="300"/>
    </location>
</feature>
<organism evidence="9 10">
    <name type="scientific">Vibrio variabilis</name>
    <dbReference type="NCBI Taxonomy" id="990271"/>
    <lineage>
        <taxon>Bacteria</taxon>
        <taxon>Pseudomonadati</taxon>
        <taxon>Pseudomonadota</taxon>
        <taxon>Gammaproteobacteria</taxon>
        <taxon>Vibrionales</taxon>
        <taxon>Vibrionaceae</taxon>
        <taxon>Vibrio</taxon>
    </lineage>
</organism>
<name>A0ABQ0J7D6_9VIBR</name>
<comment type="similarity">
    <text evidence="2">Belongs to the binding-protein-dependent transport system permease family. FecCD subfamily.</text>
</comment>
<dbReference type="Pfam" id="PF01032">
    <property type="entry name" value="FecCD"/>
    <property type="match status" value="1"/>
</dbReference>
<dbReference type="EMBL" id="BBMS01000005">
    <property type="protein sequence ID" value="GAL24677.1"/>
    <property type="molecule type" value="Genomic_DNA"/>
</dbReference>
<keyword evidence="10" id="KW-1185">Reference proteome</keyword>
<dbReference type="PANTHER" id="PTHR30472">
    <property type="entry name" value="FERRIC ENTEROBACTIN TRANSPORT SYSTEM PERMEASE PROTEIN"/>
    <property type="match status" value="1"/>
</dbReference>
<sequence length="306" mass="32491">MPSTLTSGSTQVQESATVAYWKLLVSVVGFFLITLWSLTDGIYLYSISDLWTFLTTASTSSEYLVFWELRLPRTLIAIVGGASLAIAGHLMQDIVKNPLASPNLTGVMSGASLAVLIAMMYALPLPMIAWGVIGGFIGGITTLSISWKQGVTPARLALAGISVSAFCQAAVTYILLSDRVDSESLFFWLTGSNAGANWSVLWPLVMAFVPISILLLICQRQLGHLLLDDTVARSVGVAINHYRLAFGLLAVILTAASVGAFGPVGFVGLVAPHIARMLKGNIVISAVIGASCSPLLTTSLERYCLH</sequence>
<evidence type="ECO:0000256" key="4">
    <source>
        <dbReference type="ARBA" id="ARBA00022475"/>
    </source>
</evidence>
<reference evidence="10" key="1">
    <citation type="submission" date="2014-09" db="EMBL/GenBank/DDBJ databases">
        <title>Vibrio variabilis JCM 19239. (C206) whole genome shotgun sequence.</title>
        <authorList>
            <person name="Sawabe T."/>
            <person name="Meirelles P."/>
            <person name="Nakanishi M."/>
            <person name="Sayaka M."/>
            <person name="Hattori M."/>
            <person name="Ohkuma M."/>
        </authorList>
    </citation>
    <scope>NUCLEOTIDE SEQUENCE [LARGE SCALE GENOMIC DNA]</scope>
    <source>
        <strain evidence="10">JCM 19239</strain>
    </source>
</reference>
<dbReference type="Gene3D" id="1.10.3470.10">
    <property type="entry name" value="ABC transporter involved in vitamin B12 uptake, BtuC"/>
    <property type="match status" value="1"/>
</dbReference>
<dbReference type="InterPro" id="IPR037294">
    <property type="entry name" value="ABC_BtuC-like"/>
</dbReference>
<comment type="subcellular location">
    <subcellularLocation>
        <location evidence="1">Cell membrane</location>
        <topology evidence="1">Multi-pass membrane protein</topology>
    </subcellularLocation>
</comment>
<keyword evidence="5 8" id="KW-0812">Transmembrane</keyword>
<evidence type="ECO:0000313" key="10">
    <source>
        <dbReference type="Proteomes" id="UP000029223"/>
    </source>
</evidence>
<feature type="transmembrane region" description="Helical" evidence="8">
    <location>
        <begin position="103"/>
        <end position="122"/>
    </location>
</feature>
<feature type="transmembrane region" description="Helical" evidence="8">
    <location>
        <begin position="128"/>
        <end position="147"/>
    </location>
</feature>
<dbReference type="Proteomes" id="UP000029223">
    <property type="component" value="Unassembled WGS sequence"/>
</dbReference>
<accession>A0ABQ0J7D6</accession>
<evidence type="ECO:0000256" key="7">
    <source>
        <dbReference type="ARBA" id="ARBA00023136"/>
    </source>
</evidence>
<dbReference type="SUPFAM" id="SSF81345">
    <property type="entry name" value="ABC transporter involved in vitamin B12 uptake, BtuC"/>
    <property type="match status" value="1"/>
</dbReference>